<dbReference type="PROSITE" id="PS51755">
    <property type="entry name" value="OMPR_PHOB"/>
    <property type="match status" value="1"/>
</dbReference>
<evidence type="ECO:0000313" key="9">
    <source>
        <dbReference type="Proteomes" id="UP001064632"/>
    </source>
</evidence>
<evidence type="ECO:0000259" key="7">
    <source>
        <dbReference type="PROSITE" id="PS51755"/>
    </source>
</evidence>
<proteinExistence type="predicted"/>
<sequence>MNRRESMALPGLPAYATAPLQRSGGRRHAMASAAVAVLAPEACVTQLVAALDPAHAEVVACGGLEGVLRLAAAGRLGMVVVHTGIGDEATVEFVAARLDERLHRVPTLVIMPEGEVVPEGLAAAAGALDFLASPCSAAELRIRSTCLLEHYDGTRHLSQAPVSNTDPYVFRMHPRTVELHGARVLLTPREFDIALHLFRRPGKVLSREALHEAVCHGPLGEKGRAIEVHVNAIRRKLGLNGQHGWLLATLRGLGYFLERAEAV</sequence>
<keyword evidence="9" id="KW-1185">Reference proteome</keyword>
<protein>
    <submittedName>
        <fullName evidence="8">Winged helix-turn-helix domain-containing protein</fullName>
    </submittedName>
</protein>
<evidence type="ECO:0000256" key="3">
    <source>
        <dbReference type="ARBA" id="ARBA00023015"/>
    </source>
</evidence>
<keyword evidence="2" id="KW-0902">Two-component regulatory system</keyword>
<evidence type="ECO:0000313" key="8">
    <source>
        <dbReference type="EMBL" id="UXI69765.1"/>
    </source>
</evidence>
<dbReference type="Gene3D" id="1.10.10.10">
    <property type="entry name" value="Winged helix-like DNA-binding domain superfamily/Winged helix DNA-binding domain"/>
    <property type="match status" value="1"/>
</dbReference>
<dbReference type="PANTHER" id="PTHR48111:SF1">
    <property type="entry name" value="TWO-COMPONENT RESPONSE REGULATOR ORR33"/>
    <property type="match status" value="1"/>
</dbReference>
<feature type="DNA-binding region" description="OmpR/PhoB-type" evidence="6">
    <location>
        <begin position="160"/>
        <end position="259"/>
    </location>
</feature>
<keyword evidence="3" id="KW-0805">Transcription regulation</keyword>
<dbReference type="InterPro" id="IPR001867">
    <property type="entry name" value="OmpR/PhoB-type_DNA-bd"/>
</dbReference>
<dbReference type="Proteomes" id="UP001064632">
    <property type="component" value="Chromosome"/>
</dbReference>
<dbReference type="EMBL" id="CP104694">
    <property type="protein sequence ID" value="UXI69765.1"/>
    <property type="molecule type" value="Genomic_DNA"/>
</dbReference>
<dbReference type="PANTHER" id="PTHR48111">
    <property type="entry name" value="REGULATOR OF RPOS"/>
    <property type="match status" value="1"/>
</dbReference>
<dbReference type="SUPFAM" id="SSF52172">
    <property type="entry name" value="CheY-like"/>
    <property type="match status" value="1"/>
</dbReference>
<dbReference type="InterPro" id="IPR016032">
    <property type="entry name" value="Sig_transdc_resp-reg_C-effctor"/>
</dbReference>
<dbReference type="InterPro" id="IPR011006">
    <property type="entry name" value="CheY-like_superfamily"/>
</dbReference>
<dbReference type="InterPro" id="IPR036388">
    <property type="entry name" value="WH-like_DNA-bd_sf"/>
</dbReference>
<dbReference type="InterPro" id="IPR039420">
    <property type="entry name" value="WalR-like"/>
</dbReference>
<dbReference type="SMART" id="SM00862">
    <property type="entry name" value="Trans_reg_C"/>
    <property type="match status" value="1"/>
</dbReference>
<accession>A0ABY6BIU1</accession>
<dbReference type="CDD" id="cd00383">
    <property type="entry name" value="trans_reg_C"/>
    <property type="match status" value="1"/>
</dbReference>
<dbReference type="RefSeq" id="WP_261696718.1">
    <property type="nucleotide sequence ID" value="NZ_CP104694.1"/>
</dbReference>
<evidence type="ECO:0000256" key="2">
    <source>
        <dbReference type="ARBA" id="ARBA00023012"/>
    </source>
</evidence>
<evidence type="ECO:0000256" key="6">
    <source>
        <dbReference type="PROSITE-ProRule" id="PRU01091"/>
    </source>
</evidence>
<gene>
    <name evidence="8" type="ORF">N4264_09080</name>
</gene>
<keyword evidence="4 6" id="KW-0238">DNA-binding</keyword>
<organism evidence="8 9">
    <name type="scientific">Tahibacter amnicola</name>
    <dbReference type="NCBI Taxonomy" id="2976241"/>
    <lineage>
        <taxon>Bacteria</taxon>
        <taxon>Pseudomonadati</taxon>
        <taxon>Pseudomonadota</taxon>
        <taxon>Gammaproteobacteria</taxon>
        <taxon>Lysobacterales</taxon>
        <taxon>Rhodanobacteraceae</taxon>
        <taxon>Tahibacter</taxon>
    </lineage>
</organism>
<evidence type="ECO:0000256" key="1">
    <source>
        <dbReference type="ARBA" id="ARBA00022553"/>
    </source>
</evidence>
<keyword evidence="1" id="KW-0597">Phosphoprotein</keyword>
<feature type="domain" description="OmpR/PhoB-type" evidence="7">
    <location>
        <begin position="160"/>
        <end position="259"/>
    </location>
</feature>
<evidence type="ECO:0000256" key="5">
    <source>
        <dbReference type="ARBA" id="ARBA00023163"/>
    </source>
</evidence>
<evidence type="ECO:0000256" key="4">
    <source>
        <dbReference type="ARBA" id="ARBA00023125"/>
    </source>
</evidence>
<keyword evidence="5" id="KW-0804">Transcription</keyword>
<name>A0ABY6BIU1_9GAMM</name>
<reference evidence="8" key="1">
    <citation type="submission" date="2022-09" db="EMBL/GenBank/DDBJ databases">
        <title>Tahibacter sp. nov., isolated from a fresh water.</title>
        <authorList>
            <person name="Baek J.H."/>
            <person name="Lee J.K."/>
            <person name="Kim J.M."/>
            <person name="Jeon C.O."/>
        </authorList>
    </citation>
    <scope>NUCLEOTIDE SEQUENCE</scope>
    <source>
        <strain evidence="8">W38</strain>
    </source>
</reference>
<dbReference type="SUPFAM" id="SSF46894">
    <property type="entry name" value="C-terminal effector domain of the bipartite response regulators"/>
    <property type="match status" value="1"/>
</dbReference>
<dbReference type="Pfam" id="PF00486">
    <property type="entry name" value="Trans_reg_C"/>
    <property type="match status" value="1"/>
</dbReference>